<dbReference type="RefSeq" id="WP_158716741.1">
    <property type="nucleotide sequence ID" value="NZ_BBOK01000019.1"/>
</dbReference>
<evidence type="ECO:0000313" key="3">
    <source>
        <dbReference type="Proteomes" id="UP001617907"/>
    </source>
</evidence>
<evidence type="ECO:0000256" key="1">
    <source>
        <dbReference type="SAM" id="Phobius"/>
    </source>
</evidence>
<keyword evidence="1" id="KW-0812">Transmembrane</keyword>
<feature type="transmembrane region" description="Helical" evidence="1">
    <location>
        <begin position="47"/>
        <end position="70"/>
    </location>
</feature>
<dbReference type="GeneID" id="95502460"/>
<comment type="caution">
    <text evidence="2">The sequence shown here is derived from an EMBL/GenBank/DDBJ whole genome shotgun (WGS) entry which is preliminary data.</text>
</comment>
<name>A0ABW8HGQ8_9ACTN</name>
<protein>
    <submittedName>
        <fullName evidence="2">Uncharacterized protein</fullName>
    </submittedName>
</protein>
<keyword evidence="3" id="KW-1185">Reference proteome</keyword>
<sequence>MAAAVQVQPRRVFNYDQLSAAVGGAGAGISTAAIGNHLDPQSFWRDAFLYAAPVLAIVVSVLVNWGCAAAERREIAQGIKRAMATVQEEIEDPTTTLARKEELRSMLRALRDEKIAHRI</sequence>
<proteinExistence type="predicted"/>
<dbReference type="EMBL" id="JBIVPC010000016">
    <property type="protein sequence ID" value="MFJ6039946.1"/>
    <property type="molecule type" value="Genomic_DNA"/>
</dbReference>
<organism evidence="2 3">
    <name type="scientific">Streptomyces ardesiacus</name>
    <dbReference type="NCBI Taxonomy" id="285564"/>
    <lineage>
        <taxon>Bacteria</taxon>
        <taxon>Bacillati</taxon>
        <taxon>Actinomycetota</taxon>
        <taxon>Actinomycetes</taxon>
        <taxon>Kitasatosporales</taxon>
        <taxon>Streptomycetaceae</taxon>
        <taxon>Streptomyces</taxon>
    </lineage>
</organism>
<evidence type="ECO:0000313" key="2">
    <source>
        <dbReference type="EMBL" id="MFJ6039946.1"/>
    </source>
</evidence>
<keyword evidence="1" id="KW-0472">Membrane</keyword>
<gene>
    <name evidence="2" type="ORF">ACIQFM_27245</name>
</gene>
<reference evidence="2 3" key="1">
    <citation type="submission" date="2024-10" db="EMBL/GenBank/DDBJ databases">
        <title>The Natural Products Discovery Center: Release of the First 8490 Sequenced Strains for Exploring Actinobacteria Biosynthetic Diversity.</title>
        <authorList>
            <person name="Kalkreuter E."/>
            <person name="Kautsar S.A."/>
            <person name="Yang D."/>
            <person name="Bader C.D."/>
            <person name="Teijaro C.N."/>
            <person name="Fluegel L."/>
            <person name="Davis C.M."/>
            <person name="Simpson J.R."/>
            <person name="Lauterbach L."/>
            <person name="Steele A.D."/>
            <person name="Gui C."/>
            <person name="Meng S."/>
            <person name="Li G."/>
            <person name="Viehrig K."/>
            <person name="Ye F."/>
            <person name="Su P."/>
            <person name="Kiefer A.F."/>
            <person name="Nichols A."/>
            <person name="Cepeda A.J."/>
            <person name="Yan W."/>
            <person name="Fan B."/>
            <person name="Jiang Y."/>
            <person name="Adhikari A."/>
            <person name="Zheng C.-J."/>
            <person name="Schuster L."/>
            <person name="Cowan T.M."/>
            <person name="Smanski M.J."/>
            <person name="Chevrette M.G."/>
            <person name="De Carvalho L.P.S."/>
            <person name="Shen B."/>
        </authorList>
    </citation>
    <scope>NUCLEOTIDE SEQUENCE [LARGE SCALE GENOMIC DNA]</scope>
    <source>
        <strain evidence="2 3">NPDC093086</strain>
    </source>
</reference>
<dbReference type="Proteomes" id="UP001617907">
    <property type="component" value="Unassembled WGS sequence"/>
</dbReference>
<keyword evidence="1" id="KW-1133">Transmembrane helix</keyword>
<accession>A0ABW8HGQ8</accession>